<dbReference type="AlphaFoldDB" id="A0AAV0R6X9"/>
<feature type="region of interest" description="Disordered" evidence="1">
    <location>
        <begin position="1"/>
        <end position="37"/>
    </location>
</feature>
<sequence>MHPGDEQKSARRAAEPPGAHGGVHGGVEEDTGAVREHFQQQRVVRAGVPGSEFPCQERGQDLADRVWVGFQV</sequence>
<keyword evidence="3" id="KW-1185">Reference proteome</keyword>
<comment type="caution">
    <text evidence="2">The sequence shown here is derived from an EMBL/GenBank/DDBJ whole genome shotgun (WGS) entry which is preliminary data.</text>
</comment>
<feature type="compositionally biased region" description="Basic and acidic residues" evidence="1">
    <location>
        <begin position="1"/>
        <end position="14"/>
    </location>
</feature>
<evidence type="ECO:0000313" key="3">
    <source>
        <dbReference type="Proteomes" id="UP001154282"/>
    </source>
</evidence>
<proteinExistence type="predicted"/>
<evidence type="ECO:0000313" key="2">
    <source>
        <dbReference type="EMBL" id="CAI0553435.1"/>
    </source>
</evidence>
<gene>
    <name evidence="2" type="ORF">LITE_LOCUS46839</name>
</gene>
<name>A0AAV0R6X9_9ROSI</name>
<dbReference type="Proteomes" id="UP001154282">
    <property type="component" value="Unassembled WGS sequence"/>
</dbReference>
<organism evidence="2 3">
    <name type="scientific">Linum tenue</name>
    <dbReference type="NCBI Taxonomy" id="586396"/>
    <lineage>
        <taxon>Eukaryota</taxon>
        <taxon>Viridiplantae</taxon>
        <taxon>Streptophyta</taxon>
        <taxon>Embryophyta</taxon>
        <taxon>Tracheophyta</taxon>
        <taxon>Spermatophyta</taxon>
        <taxon>Magnoliopsida</taxon>
        <taxon>eudicotyledons</taxon>
        <taxon>Gunneridae</taxon>
        <taxon>Pentapetalae</taxon>
        <taxon>rosids</taxon>
        <taxon>fabids</taxon>
        <taxon>Malpighiales</taxon>
        <taxon>Linaceae</taxon>
        <taxon>Linum</taxon>
    </lineage>
</organism>
<evidence type="ECO:0000256" key="1">
    <source>
        <dbReference type="SAM" id="MobiDB-lite"/>
    </source>
</evidence>
<accession>A0AAV0R6X9</accession>
<reference evidence="2" key="1">
    <citation type="submission" date="2022-08" db="EMBL/GenBank/DDBJ databases">
        <authorList>
            <person name="Gutierrez-Valencia J."/>
        </authorList>
    </citation>
    <scope>NUCLEOTIDE SEQUENCE</scope>
</reference>
<dbReference type="EMBL" id="CAMGYJ010000010">
    <property type="protein sequence ID" value="CAI0553435.1"/>
    <property type="molecule type" value="Genomic_DNA"/>
</dbReference>
<protein>
    <submittedName>
        <fullName evidence="2">Uncharacterized protein</fullName>
    </submittedName>
</protein>